<accession>A0A3S9PZT1</accession>
<dbReference type="EMBL" id="CP034593">
    <property type="protein sequence ID" value="AZQ77875.1"/>
    <property type="molecule type" value="Genomic_DNA"/>
</dbReference>
<gene>
    <name evidence="4" type="ORF">EJ997_11550</name>
</gene>
<dbReference type="AlphaFoldDB" id="A0A3S9PZT1"/>
<reference evidence="4 5" key="1">
    <citation type="submission" date="2018-12" db="EMBL/GenBank/DDBJ databases">
        <title>Complete genome sequence of Flaviflexus sp. H23T48.</title>
        <authorList>
            <person name="Bae J.-W."/>
            <person name="Lee J.-Y."/>
        </authorList>
    </citation>
    <scope>NUCLEOTIDE SEQUENCE [LARGE SCALE GENOMIC DNA]</scope>
    <source>
        <strain evidence="4 5">H23T48</strain>
    </source>
</reference>
<keyword evidence="5" id="KW-1185">Reference proteome</keyword>
<dbReference type="OrthoDB" id="4746440at2"/>
<dbReference type="KEGG" id="flh:EJ997_11550"/>
<proteinExistence type="predicted"/>
<evidence type="ECO:0000259" key="3">
    <source>
        <dbReference type="PROSITE" id="PS50977"/>
    </source>
</evidence>
<evidence type="ECO:0000313" key="4">
    <source>
        <dbReference type="EMBL" id="AZQ77875.1"/>
    </source>
</evidence>
<dbReference type="Gene3D" id="1.10.357.10">
    <property type="entry name" value="Tetracycline Repressor, domain 2"/>
    <property type="match status" value="1"/>
</dbReference>
<feature type="DNA-binding region" description="H-T-H motif" evidence="2">
    <location>
        <begin position="22"/>
        <end position="41"/>
    </location>
</feature>
<sequence>MPKITSPTGEEVLASAGLAGFTPTKVSERAGITRSSFYDYFASKDDLLVAISIAAMERWEAEMEISLHDVAPGPDQLRAFADEAMRVSVRS</sequence>
<feature type="domain" description="HTH tetR-type" evidence="3">
    <location>
        <begin position="1"/>
        <end position="59"/>
    </location>
</feature>
<evidence type="ECO:0000256" key="2">
    <source>
        <dbReference type="PROSITE-ProRule" id="PRU00335"/>
    </source>
</evidence>
<dbReference type="RefSeq" id="WP_126704677.1">
    <property type="nucleotide sequence ID" value="NZ_CP034593.1"/>
</dbReference>
<name>A0A3S9PZT1_9ACTO</name>
<dbReference type="SUPFAM" id="SSF46689">
    <property type="entry name" value="Homeodomain-like"/>
    <property type="match status" value="1"/>
</dbReference>
<dbReference type="InterPro" id="IPR001647">
    <property type="entry name" value="HTH_TetR"/>
</dbReference>
<dbReference type="PROSITE" id="PS50977">
    <property type="entry name" value="HTH_TETR_2"/>
    <property type="match status" value="1"/>
</dbReference>
<keyword evidence="1 2" id="KW-0238">DNA-binding</keyword>
<dbReference type="GO" id="GO:0003677">
    <property type="term" value="F:DNA binding"/>
    <property type="evidence" value="ECO:0007669"/>
    <property type="project" value="UniProtKB-UniRule"/>
</dbReference>
<protein>
    <submittedName>
        <fullName evidence="4">TetR/AcrR family transcriptional regulator</fullName>
    </submittedName>
</protein>
<dbReference type="Pfam" id="PF00440">
    <property type="entry name" value="TetR_N"/>
    <property type="match status" value="1"/>
</dbReference>
<evidence type="ECO:0000313" key="5">
    <source>
        <dbReference type="Proteomes" id="UP000280344"/>
    </source>
</evidence>
<dbReference type="InterPro" id="IPR009057">
    <property type="entry name" value="Homeodomain-like_sf"/>
</dbReference>
<dbReference type="Proteomes" id="UP000280344">
    <property type="component" value="Chromosome"/>
</dbReference>
<organism evidence="4 5">
    <name type="scientific">Flaviflexus ciconiae</name>
    <dbReference type="NCBI Taxonomy" id="2496867"/>
    <lineage>
        <taxon>Bacteria</taxon>
        <taxon>Bacillati</taxon>
        <taxon>Actinomycetota</taxon>
        <taxon>Actinomycetes</taxon>
        <taxon>Actinomycetales</taxon>
        <taxon>Actinomycetaceae</taxon>
        <taxon>Flaviflexus</taxon>
    </lineage>
</organism>
<evidence type="ECO:0000256" key="1">
    <source>
        <dbReference type="ARBA" id="ARBA00023125"/>
    </source>
</evidence>